<dbReference type="EMBL" id="SUMC01000036">
    <property type="protein sequence ID" value="TKA06577.1"/>
    <property type="molecule type" value="Genomic_DNA"/>
</dbReference>
<reference evidence="3 4" key="1">
    <citation type="submission" date="2019-04" db="EMBL/GenBank/DDBJ databases">
        <title>Streptomyces oryziradicis sp. nov., a novel actinomycete isolated from rhizosphere soil of rice (Oryza sativa L.).</title>
        <authorList>
            <person name="Li C."/>
        </authorList>
    </citation>
    <scope>NUCLEOTIDE SEQUENCE [LARGE SCALE GENOMIC DNA]</scope>
    <source>
        <strain evidence="3 4">NEAU-C40</strain>
    </source>
</reference>
<evidence type="ECO:0000256" key="2">
    <source>
        <dbReference type="SAM" id="Phobius"/>
    </source>
</evidence>
<feature type="transmembrane region" description="Helical" evidence="2">
    <location>
        <begin position="39"/>
        <end position="60"/>
    </location>
</feature>
<evidence type="ECO:0000256" key="1">
    <source>
        <dbReference type="SAM" id="MobiDB-lite"/>
    </source>
</evidence>
<sequence>MSVPPSVGNPPAGNPPVENPSVRHSDEGTKAPLGLTVRVGIYLVAVHAIVGFFIWIFYLAGAK</sequence>
<dbReference type="Pfam" id="PF19621">
    <property type="entry name" value="DUF6126"/>
    <property type="match status" value="1"/>
</dbReference>
<feature type="region of interest" description="Disordered" evidence="1">
    <location>
        <begin position="1"/>
        <end position="26"/>
    </location>
</feature>
<name>A0A4U0SEI2_9ACTN</name>
<dbReference type="RefSeq" id="WP_136727186.1">
    <property type="nucleotide sequence ID" value="NZ_SUMC01000036.1"/>
</dbReference>
<keyword evidence="2" id="KW-0812">Transmembrane</keyword>
<keyword evidence="2" id="KW-0472">Membrane</keyword>
<dbReference type="AlphaFoldDB" id="A0A4U0SEI2"/>
<evidence type="ECO:0000313" key="4">
    <source>
        <dbReference type="Proteomes" id="UP000305778"/>
    </source>
</evidence>
<dbReference type="OrthoDB" id="4277812at2"/>
<keyword evidence="4" id="KW-1185">Reference proteome</keyword>
<accession>A0A4U0SEI2</accession>
<dbReference type="InterPro" id="IPR046129">
    <property type="entry name" value="DUF6126"/>
</dbReference>
<dbReference type="Proteomes" id="UP000305778">
    <property type="component" value="Unassembled WGS sequence"/>
</dbReference>
<organism evidence="3 4">
    <name type="scientific">Actinacidiphila oryziradicis</name>
    <dbReference type="NCBI Taxonomy" id="2571141"/>
    <lineage>
        <taxon>Bacteria</taxon>
        <taxon>Bacillati</taxon>
        <taxon>Actinomycetota</taxon>
        <taxon>Actinomycetes</taxon>
        <taxon>Kitasatosporales</taxon>
        <taxon>Streptomycetaceae</taxon>
        <taxon>Actinacidiphila</taxon>
    </lineage>
</organism>
<protein>
    <submittedName>
        <fullName evidence="3">Uncharacterized protein</fullName>
    </submittedName>
</protein>
<comment type="caution">
    <text evidence="3">The sequence shown here is derived from an EMBL/GenBank/DDBJ whole genome shotgun (WGS) entry which is preliminary data.</text>
</comment>
<evidence type="ECO:0000313" key="3">
    <source>
        <dbReference type="EMBL" id="TKA06577.1"/>
    </source>
</evidence>
<keyword evidence="2" id="KW-1133">Transmembrane helix</keyword>
<proteinExistence type="predicted"/>
<gene>
    <name evidence="3" type="ORF">FCI23_30540</name>
</gene>